<dbReference type="Gene3D" id="2.60.40.4350">
    <property type="match status" value="1"/>
</dbReference>
<dbReference type="Pfam" id="PF09700">
    <property type="entry name" value="Cas_Cmr3"/>
    <property type="match status" value="1"/>
</dbReference>
<dbReference type="EMBL" id="JADBDZ010000001">
    <property type="protein sequence ID" value="MBE1533959.1"/>
    <property type="molecule type" value="Genomic_DNA"/>
</dbReference>
<proteinExistence type="predicted"/>
<reference evidence="1 2" key="1">
    <citation type="submission" date="2020-10" db="EMBL/GenBank/DDBJ databases">
        <title>Sequencing the genomes of 1000 actinobacteria strains.</title>
        <authorList>
            <person name="Klenk H.-P."/>
        </authorList>
    </citation>
    <scope>NUCLEOTIDE SEQUENCE [LARGE SCALE GENOMIC DNA]</scope>
    <source>
        <strain evidence="1 2">DSM 46744</strain>
    </source>
</reference>
<evidence type="ECO:0000313" key="1">
    <source>
        <dbReference type="EMBL" id="MBE1533959.1"/>
    </source>
</evidence>
<keyword evidence="2" id="KW-1185">Reference proteome</keyword>
<evidence type="ECO:0000313" key="2">
    <source>
        <dbReference type="Proteomes" id="UP000627838"/>
    </source>
</evidence>
<sequence length="359" mass="38352">MTAVERWLAFTPRDTVTVRDGRSFQAGTDSSAETVRPWPSTIAGAVRTAYGKEPEAVRGPVLARRTGTGGWEPYLPMPADVVRPPGSPRACLLRPDPELAGIATDLGEGLLAPPATTGKVEEVQGWVPGARFADYLHGTIRPAGFDLDETLRPYGAGRDPLVPERRVGLARTGGRTAREGFLYQSTHLRPLDGWSFLACNDVPEDDDWTPQGPTPFGGRGRLADVAEVSGVDWPAAPTTFPDGRVLVYLATPALWPEGWRPETPAGADLVGAAVPTPRPVATASPREARRRGARLMSTVALRWAVPAGAVYLLRFDDPARAAAWAREQHARPWGPPAAARLDTAGFGIALIGTWKGPGS</sequence>
<dbReference type="Gene3D" id="3.30.70.2940">
    <property type="match status" value="1"/>
</dbReference>
<name>A0ABR9JTR6_9ACTN</name>
<accession>A0ABR9JTR6</accession>
<gene>
    <name evidence="1" type="ORF">H4W34_003792</name>
</gene>
<comment type="caution">
    <text evidence="1">The sequence shown here is derived from an EMBL/GenBank/DDBJ whole genome shotgun (WGS) entry which is preliminary data.</text>
</comment>
<dbReference type="InterPro" id="IPR019117">
    <property type="entry name" value="CRISPR-assoc_protein_Cmr3"/>
</dbReference>
<dbReference type="Proteomes" id="UP000627838">
    <property type="component" value="Unassembled WGS sequence"/>
</dbReference>
<organism evidence="1 2">
    <name type="scientific">Actinomadura algeriensis</name>
    <dbReference type="NCBI Taxonomy" id="1679523"/>
    <lineage>
        <taxon>Bacteria</taxon>
        <taxon>Bacillati</taxon>
        <taxon>Actinomycetota</taxon>
        <taxon>Actinomycetes</taxon>
        <taxon>Streptosporangiales</taxon>
        <taxon>Thermomonosporaceae</taxon>
        <taxon>Actinomadura</taxon>
    </lineage>
</organism>
<dbReference type="RefSeq" id="WP_192760414.1">
    <property type="nucleotide sequence ID" value="NZ_JADBDZ010000001.1"/>
</dbReference>
<protein>
    <submittedName>
        <fullName evidence="1">CRISPR-associated protein Cmr3</fullName>
    </submittedName>
</protein>